<feature type="transmembrane region" description="Helical" evidence="3">
    <location>
        <begin position="53"/>
        <end position="73"/>
    </location>
</feature>
<evidence type="ECO:0000313" key="5">
    <source>
        <dbReference type="Proteomes" id="UP001203852"/>
    </source>
</evidence>
<keyword evidence="3" id="KW-0472">Membrane</keyword>
<dbReference type="InterPro" id="IPR036259">
    <property type="entry name" value="MFS_trans_sf"/>
</dbReference>
<protein>
    <submittedName>
        <fullName evidence="4">Major facilitator superfamily domain-containing protein</fullName>
    </submittedName>
</protein>
<dbReference type="Gene3D" id="1.20.1250.20">
    <property type="entry name" value="MFS general substrate transporter like domains"/>
    <property type="match status" value="1"/>
</dbReference>
<dbReference type="GO" id="GO:0022857">
    <property type="term" value="F:transmembrane transporter activity"/>
    <property type="evidence" value="ECO:0007669"/>
    <property type="project" value="InterPro"/>
</dbReference>
<feature type="transmembrane region" description="Helical" evidence="3">
    <location>
        <begin position="129"/>
        <end position="149"/>
    </location>
</feature>
<dbReference type="Proteomes" id="UP001203852">
    <property type="component" value="Unassembled WGS sequence"/>
</dbReference>
<dbReference type="PANTHER" id="PTHR11360">
    <property type="entry name" value="MONOCARBOXYLATE TRANSPORTER"/>
    <property type="match status" value="1"/>
</dbReference>
<evidence type="ECO:0000256" key="3">
    <source>
        <dbReference type="SAM" id="Phobius"/>
    </source>
</evidence>
<feature type="transmembrane region" description="Helical" evidence="3">
    <location>
        <begin position="22"/>
        <end position="41"/>
    </location>
</feature>
<dbReference type="GO" id="GO:0016020">
    <property type="term" value="C:membrane"/>
    <property type="evidence" value="ECO:0007669"/>
    <property type="project" value="UniProtKB-SubCell"/>
</dbReference>
<feature type="transmembrane region" description="Helical" evidence="3">
    <location>
        <begin position="161"/>
        <end position="178"/>
    </location>
</feature>
<dbReference type="SUPFAM" id="SSF103473">
    <property type="entry name" value="MFS general substrate transporter"/>
    <property type="match status" value="1"/>
</dbReference>
<keyword evidence="3" id="KW-0812">Transmembrane</keyword>
<sequence length="228" mass="25555">MGCLFCPIVAVVSTYFRSRRNLAMGIAISGLATGGIVFPLMVRELLPRLGFAWTMRCLGFVQLASLLIANAFTRTRVPPRRAGPLIEWNAFRDPVFTFFALGSFFNFWGVYFAFYYIGSYSRNIIGLSYPQSINLLMIINGIGAIGRIVPGLVADRWCGPLNVIKPATAVCTVMLYTWSTRITALFFDEVIFVALFCHVSQYMKVKFGGYYCRHRTTVGNAHIVAIRN</sequence>
<comment type="caution">
    <text evidence="4">The sequence shown here is derived from an EMBL/GenBank/DDBJ whole genome shotgun (WGS) entry which is preliminary data.</text>
</comment>
<evidence type="ECO:0000256" key="1">
    <source>
        <dbReference type="ARBA" id="ARBA00004141"/>
    </source>
</evidence>
<gene>
    <name evidence="4" type="ORF">EDD36DRAFT_266588</name>
</gene>
<reference evidence="4" key="1">
    <citation type="journal article" date="2022" name="bioRxiv">
        <title>Deciphering the potential niche of two novel black yeast fungi from a biological soil crust based on their genomes, phenotypes, and melanin regulation.</title>
        <authorList>
            <consortium name="DOE Joint Genome Institute"/>
            <person name="Carr E.C."/>
            <person name="Barton Q."/>
            <person name="Grambo S."/>
            <person name="Sullivan M."/>
            <person name="Renfro C.M."/>
            <person name="Kuo A."/>
            <person name="Pangilinan J."/>
            <person name="Lipzen A."/>
            <person name="Keymanesh K."/>
            <person name="Savage E."/>
            <person name="Barry K."/>
            <person name="Grigoriev I.V."/>
            <person name="Riekhof W.R."/>
            <person name="Harris S.S."/>
        </authorList>
    </citation>
    <scope>NUCLEOTIDE SEQUENCE</scope>
    <source>
        <strain evidence="4">JF 03-4F</strain>
    </source>
</reference>
<name>A0AAN6DVP6_9EURO</name>
<dbReference type="AlphaFoldDB" id="A0AAN6DVP6"/>
<organism evidence="4 5">
    <name type="scientific">Exophiala viscosa</name>
    <dbReference type="NCBI Taxonomy" id="2486360"/>
    <lineage>
        <taxon>Eukaryota</taxon>
        <taxon>Fungi</taxon>
        <taxon>Dikarya</taxon>
        <taxon>Ascomycota</taxon>
        <taxon>Pezizomycotina</taxon>
        <taxon>Eurotiomycetes</taxon>
        <taxon>Chaetothyriomycetidae</taxon>
        <taxon>Chaetothyriales</taxon>
        <taxon>Herpotrichiellaceae</taxon>
        <taxon>Exophiala</taxon>
    </lineage>
</organism>
<proteinExistence type="inferred from homology"/>
<accession>A0AAN6DVP6</accession>
<dbReference type="InterPro" id="IPR011701">
    <property type="entry name" value="MFS"/>
</dbReference>
<feature type="transmembrane region" description="Helical" evidence="3">
    <location>
        <begin position="184"/>
        <end position="203"/>
    </location>
</feature>
<dbReference type="Pfam" id="PF07690">
    <property type="entry name" value="MFS_1"/>
    <property type="match status" value="1"/>
</dbReference>
<evidence type="ECO:0000313" key="4">
    <source>
        <dbReference type="EMBL" id="KAI1613481.1"/>
    </source>
</evidence>
<comment type="similarity">
    <text evidence="2">Belongs to the major facilitator superfamily. Monocarboxylate porter (TC 2.A.1.13) family.</text>
</comment>
<dbReference type="EMBL" id="MU404354">
    <property type="protein sequence ID" value="KAI1613481.1"/>
    <property type="molecule type" value="Genomic_DNA"/>
</dbReference>
<keyword evidence="5" id="KW-1185">Reference proteome</keyword>
<evidence type="ECO:0000256" key="2">
    <source>
        <dbReference type="ARBA" id="ARBA00006727"/>
    </source>
</evidence>
<dbReference type="PANTHER" id="PTHR11360:SF130">
    <property type="entry name" value="MAJOR FACILITATOR SUPERFAMILY (MFS) PROFILE DOMAIN-CONTAINING PROTEIN-RELATED"/>
    <property type="match status" value="1"/>
</dbReference>
<comment type="subcellular location">
    <subcellularLocation>
        <location evidence="1">Membrane</location>
        <topology evidence="1">Multi-pass membrane protein</topology>
    </subcellularLocation>
</comment>
<dbReference type="InterPro" id="IPR050327">
    <property type="entry name" value="Proton-linked_MCT"/>
</dbReference>
<keyword evidence="3" id="KW-1133">Transmembrane helix</keyword>
<feature type="transmembrane region" description="Helical" evidence="3">
    <location>
        <begin position="94"/>
        <end position="117"/>
    </location>
</feature>